<sequence length="189" mass="21886">LLRGWRVIGVNRVYERFDPTVIFSMDTRFLRWVLDGKYGHETTEKFARSKAYKVWLCTYNCKLPDDIFILRVWRTYSKGFRAFPATMREGIGHGNNSGYGALNLAACLGASPIYLLGFDMKYENGQPKARTHWHEGHPIPHRPNTVQGFVKYFQLAAIKTKEMGLQVINLNPESTLPYFPKKPFEEVLH</sequence>
<dbReference type="EMBL" id="BARW01033787">
    <property type="protein sequence ID" value="GAJ13514.1"/>
    <property type="molecule type" value="Genomic_DNA"/>
</dbReference>
<organism evidence="1">
    <name type="scientific">marine sediment metagenome</name>
    <dbReference type="NCBI Taxonomy" id="412755"/>
    <lineage>
        <taxon>unclassified sequences</taxon>
        <taxon>metagenomes</taxon>
        <taxon>ecological metagenomes</taxon>
    </lineage>
</organism>
<feature type="non-terminal residue" evidence="1">
    <location>
        <position position="1"/>
    </location>
</feature>
<evidence type="ECO:0008006" key="2">
    <source>
        <dbReference type="Google" id="ProtNLM"/>
    </source>
</evidence>
<dbReference type="Gene3D" id="3.90.1480.10">
    <property type="entry name" value="Alpha-2,3-sialyltransferase"/>
    <property type="match status" value="1"/>
</dbReference>
<gene>
    <name evidence="1" type="ORF">S12H4_53129</name>
</gene>
<accession>X1U7R7</accession>
<dbReference type="AlphaFoldDB" id="X1U7R7"/>
<evidence type="ECO:0000313" key="1">
    <source>
        <dbReference type="EMBL" id="GAJ13514.1"/>
    </source>
</evidence>
<comment type="caution">
    <text evidence="1">The sequence shown here is derived from an EMBL/GenBank/DDBJ whole genome shotgun (WGS) entry which is preliminary data.</text>
</comment>
<reference evidence="1" key="1">
    <citation type="journal article" date="2014" name="Front. Microbiol.">
        <title>High frequency of phylogenetically diverse reductive dehalogenase-homologous genes in deep subseafloor sedimentary metagenomes.</title>
        <authorList>
            <person name="Kawai M."/>
            <person name="Futagami T."/>
            <person name="Toyoda A."/>
            <person name="Takaki Y."/>
            <person name="Nishi S."/>
            <person name="Hori S."/>
            <person name="Arai W."/>
            <person name="Tsubouchi T."/>
            <person name="Morono Y."/>
            <person name="Uchiyama I."/>
            <person name="Ito T."/>
            <person name="Fujiyama A."/>
            <person name="Inagaki F."/>
            <person name="Takami H."/>
        </authorList>
    </citation>
    <scope>NUCLEOTIDE SEQUENCE</scope>
    <source>
        <strain evidence="1">Expedition CK06-06</strain>
    </source>
</reference>
<protein>
    <recommendedName>
        <fullName evidence="2">DUF115 domain-containing protein</fullName>
    </recommendedName>
</protein>
<name>X1U7R7_9ZZZZ</name>
<proteinExistence type="predicted"/>